<dbReference type="EMBL" id="UINC01009410">
    <property type="protein sequence ID" value="SVA42208.1"/>
    <property type="molecule type" value="Genomic_DNA"/>
</dbReference>
<proteinExistence type="predicted"/>
<dbReference type="AlphaFoldDB" id="A0A381VR29"/>
<accession>A0A381VR29</accession>
<gene>
    <name evidence="1" type="ORF">METZ01_LOCUS95062</name>
</gene>
<protein>
    <submittedName>
        <fullName evidence="1">Uncharacterized protein</fullName>
    </submittedName>
</protein>
<evidence type="ECO:0000313" key="1">
    <source>
        <dbReference type="EMBL" id="SVA42208.1"/>
    </source>
</evidence>
<name>A0A381VR29_9ZZZZ</name>
<sequence length="40" mass="4266">MARLRIVIAIMGGTDTKKNLMNIMASNSAELVLSPVVHAV</sequence>
<organism evidence="1">
    <name type="scientific">marine metagenome</name>
    <dbReference type="NCBI Taxonomy" id="408172"/>
    <lineage>
        <taxon>unclassified sequences</taxon>
        <taxon>metagenomes</taxon>
        <taxon>ecological metagenomes</taxon>
    </lineage>
</organism>
<reference evidence="1" key="1">
    <citation type="submission" date="2018-05" db="EMBL/GenBank/DDBJ databases">
        <authorList>
            <person name="Lanie J.A."/>
            <person name="Ng W.-L."/>
            <person name="Kazmierczak K.M."/>
            <person name="Andrzejewski T.M."/>
            <person name="Davidsen T.M."/>
            <person name="Wayne K.J."/>
            <person name="Tettelin H."/>
            <person name="Glass J.I."/>
            <person name="Rusch D."/>
            <person name="Podicherti R."/>
            <person name="Tsui H.-C.T."/>
            <person name="Winkler M.E."/>
        </authorList>
    </citation>
    <scope>NUCLEOTIDE SEQUENCE</scope>
</reference>